<dbReference type="EMBL" id="CP000252">
    <property type="protein sequence ID" value="ABC76161.1"/>
    <property type="molecule type" value="Genomic_DNA"/>
</dbReference>
<dbReference type="Pfam" id="PF06676">
    <property type="entry name" value="DUF1178"/>
    <property type="match status" value="1"/>
</dbReference>
<dbReference type="InParanoid" id="Q2LQ78"/>
<protein>
    <submittedName>
        <fullName evidence="1">Hypothetical cytosolic protein</fullName>
    </submittedName>
</protein>
<dbReference type="HOGENOM" id="CLU_112041_1_0_7"/>
<evidence type="ECO:0000313" key="2">
    <source>
        <dbReference type="Proteomes" id="UP000001933"/>
    </source>
</evidence>
<dbReference type="STRING" id="56780.SYN_00076"/>
<accession>Q2LQ78</accession>
<gene>
    <name evidence="1" type="ORF">SYN_00076</name>
</gene>
<reference evidence="1 2" key="1">
    <citation type="journal article" date="2007" name="Proc. Natl. Acad. Sci. U.S.A.">
        <title>The genome of Syntrophus aciditrophicus: life at the thermodynamic limit of microbial growth.</title>
        <authorList>
            <person name="McInerney M.J."/>
            <person name="Rohlin L."/>
            <person name="Mouttaki H."/>
            <person name="Kim U."/>
            <person name="Krupp R.S."/>
            <person name="Rios-Hernandez L."/>
            <person name="Sieber J."/>
            <person name="Struchtemeyer C.G."/>
            <person name="Bhattacharyya A."/>
            <person name="Campbell J.W."/>
            <person name="Gunsalus R.P."/>
        </authorList>
    </citation>
    <scope>NUCLEOTIDE SEQUENCE [LARGE SCALE GENOMIC DNA]</scope>
    <source>
        <strain evidence="1 2">SB</strain>
    </source>
</reference>
<dbReference type="OrthoDB" id="5295943at2"/>
<dbReference type="eggNOG" id="COG5319">
    <property type="taxonomic scope" value="Bacteria"/>
</dbReference>
<keyword evidence="2" id="KW-1185">Reference proteome</keyword>
<proteinExistence type="predicted"/>
<name>Q2LQ78_SYNAS</name>
<evidence type="ECO:0000313" key="1">
    <source>
        <dbReference type="EMBL" id="ABC76161.1"/>
    </source>
</evidence>
<dbReference type="Proteomes" id="UP000001933">
    <property type="component" value="Chromosome"/>
</dbReference>
<dbReference type="KEGG" id="sat:SYN_00076"/>
<dbReference type="RefSeq" id="WP_011416195.1">
    <property type="nucleotide sequence ID" value="NC_007759.1"/>
</dbReference>
<dbReference type="AlphaFoldDB" id="Q2LQ78"/>
<sequence length="138" mass="15818">MIIYDLKCENGHKFEGWFRDRKAFEEQKAQRLIACPVCGSSNSELLPSFPRIMSREGENASGKDAREISPLKLLHKIQKYVSKNFEDVGERFAETALNIHHGKEDPRNIKGTTTQQEEDVLKEEGIPFFKIPLPKLDS</sequence>
<dbReference type="InterPro" id="IPR009562">
    <property type="entry name" value="DUF1178"/>
</dbReference>
<organism evidence="1 2">
    <name type="scientific">Syntrophus aciditrophicus (strain SB)</name>
    <dbReference type="NCBI Taxonomy" id="56780"/>
    <lineage>
        <taxon>Bacteria</taxon>
        <taxon>Pseudomonadati</taxon>
        <taxon>Thermodesulfobacteriota</taxon>
        <taxon>Syntrophia</taxon>
        <taxon>Syntrophales</taxon>
        <taxon>Syntrophaceae</taxon>
        <taxon>Syntrophus</taxon>
    </lineage>
</organism>
<dbReference type="PIRSF" id="PIRSF032131">
    <property type="entry name" value="UCP032131"/>
    <property type="match status" value="1"/>
</dbReference>